<organism evidence="1 2">
    <name type="scientific">Tanacetum coccineum</name>
    <dbReference type="NCBI Taxonomy" id="301880"/>
    <lineage>
        <taxon>Eukaryota</taxon>
        <taxon>Viridiplantae</taxon>
        <taxon>Streptophyta</taxon>
        <taxon>Embryophyta</taxon>
        <taxon>Tracheophyta</taxon>
        <taxon>Spermatophyta</taxon>
        <taxon>Magnoliopsida</taxon>
        <taxon>eudicotyledons</taxon>
        <taxon>Gunneridae</taxon>
        <taxon>Pentapetalae</taxon>
        <taxon>asterids</taxon>
        <taxon>campanulids</taxon>
        <taxon>Asterales</taxon>
        <taxon>Asteraceae</taxon>
        <taxon>Asteroideae</taxon>
        <taxon>Anthemideae</taxon>
        <taxon>Anthemidinae</taxon>
        <taxon>Tanacetum</taxon>
    </lineage>
</organism>
<reference evidence="1" key="1">
    <citation type="journal article" date="2022" name="Int. J. Mol. Sci.">
        <title>Draft Genome of Tanacetum Coccineum: Genomic Comparison of Closely Related Tanacetum-Family Plants.</title>
        <authorList>
            <person name="Yamashiro T."/>
            <person name="Shiraishi A."/>
            <person name="Nakayama K."/>
            <person name="Satake H."/>
        </authorList>
    </citation>
    <scope>NUCLEOTIDE SEQUENCE</scope>
</reference>
<reference evidence="1" key="2">
    <citation type="submission" date="2022-01" db="EMBL/GenBank/DDBJ databases">
        <authorList>
            <person name="Yamashiro T."/>
            <person name="Shiraishi A."/>
            <person name="Satake H."/>
            <person name="Nakayama K."/>
        </authorList>
    </citation>
    <scope>NUCLEOTIDE SEQUENCE</scope>
</reference>
<dbReference type="EMBL" id="BQNB010013129">
    <property type="protein sequence ID" value="GJT12216.1"/>
    <property type="molecule type" value="Genomic_DNA"/>
</dbReference>
<gene>
    <name evidence="1" type="ORF">Tco_0859258</name>
</gene>
<sequence>MIVTQMKHKEDNKNDEQPNKRVCKAEKFEAIKYSLGPKEKYIAIGRCEYNVWERNEDCMSQIYQEIFQKKDNGWKVLAEKKSTKLVKYRSSGILLIMEYLVNISKKARILELKQRPSKITVLTSNTPYPSRKIRRICSCTSLKTTKDHDQYAVSREYQYAMFKL</sequence>
<dbReference type="Proteomes" id="UP001151760">
    <property type="component" value="Unassembled WGS sequence"/>
</dbReference>
<comment type="caution">
    <text evidence="1">The sequence shown here is derived from an EMBL/GenBank/DDBJ whole genome shotgun (WGS) entry which is preliminary data.</text>
</comment>
<keyword evidence="2" id="KW-1185">Reference proteome</keyword>
<name>A0ABQ5BBH5_9ASTR</name>
<protein>
    <submittedName>
        <fullName evidence="1">Uncharacterized protein</fullName>
    </submittedName>
</protein>
<accession>A0ABQ5BBH5</accession>
<evidence type="ECO:0000313" key="2">
    <source>
        <dbReference type="Proteomes" id="UP001151760"/>
    </source>
</evidence>
<proteinExistence type="predicted"/>
<evidence type="ECO:0000313" key="1">
    <source>
        <dbReference type="EMBL" id="GJT12216.1"/>
    </source>
</evidence>